<dbReference type="InParanoid" id="S2JPD2"/>
<dbReference type="EMBL" id="KE124160">
    <property type="protein sequence ID" value="EPB81620.1"/>
    <property type="molecule type" value="Genomic_DNA"/>
</dbReference>
<dbReference type="OMA" id="SDDNHGE"/>
<sequence length="263" mass="31289">MASADKESQGIPWVVFIPIILCVVGILVLLDIRQRQRNPQYAPIDTHPQAFEQQLLDDVDEQDVDEEDASDDNHGEGSSTAVRVKKVGKKRGEKLRRKEEMRRYREYMDHQRDLRRAQEEVYEEEFRRKKIEQSIKRTDEMEKRRKEKEKKAKAEAKEELKMQKLQEKDAKKRQSRFSKYGEKLKKLVKERKLCDTNELAKWMGLSQQEVIDMLQQLCDQDDEFELCLWSGTDTFLFITRDDYAHFNEQFKAKGKMSIHDAKL</sequence>
<keyword evidence="2" id="KW-0472">Membrane</keyword>
<feature type="transmembrane region" description="Helical" evidence="2">
    <location>
        <begin position="12"/>
        <end position="30"/>
    </location>
</feature>
<feature type="region of interest" description="Disordered" evidence="1">
    <location>
        <begin position="62"/>
        <end position="92"/>
    </location>
</feature>
<dbReference type="STRING" id="1220926.S2JPD2"/>
<dbReference type="Proteomes" id="UP000014254">
    <property type="component" value="Unassembled WGS sequence"/>
</dbReference>
<feature type="compositionally biased region" description="Basic and acidic residues" evidence="1">
    <location>
        <begin position="137"/>
        <end position="172"/>
    </location>
</feature>
<dbReference type="InterPro" id="IPR019153">
    <property type="entry name" value="DDRGK_dom-contain"/>
</dbReference>
<proteinExistence type="predicted"/>
<evidence type="ECO:0000256" key="2">
    <source>
        <dbReference type="SAM" id="Phobius"/>
    </source>
</evidence>
<evidence type="ECO:0000256" key="1">
    <source>
        <dbReference type="SAM" id="MobiDB-lite"/>
    </source>
</evidence>
<protein>
    <recommendedName>
        <fullName evidence="5">DDRGK domain-containing protein 1</fullName>
    </recommendedName>
</protein>
<keyword evidence="2" id="KW-1133">Transmembrane helix</keyword>
<dbReference type="VEuPathDB" id="FungiDB:HMPREF1544_11665"/>
<reference evidence="4" key="1">
    <citation type="submission" date="2013-05" db="EMBL/GenBank/DDBJ databases">
        <title>The Genome sequence of Mucor circinelloides f. circinelloides 1006PhL.</title>
        <authorList>
            <consortium name="The Broad Institute Genomics Platform"/>
            <person name="Cuomo C."/>
            <person name="Earl A."/>
            <person name="Findley K."/>
            <person name="Lee S.C."/>
            <person name="Walker B."/>
            <person name="Young S."/>
            <person name="Zeng Q."/>
            <person name="Gargeya S."/>
            <person name="Fitzgerald M."/>
            <person name="Haas B."/>
            <person name="Abouelleil A."/>
            <person name="Allen A.W."/>
            <person name="Alvarado L."/>
            <person name="Arachchi H.M."/>
            <person name="Berlin A.M."/>
            <person name="Chapman S.B."/>
            <person name="Gainer-Dewar J."/>
            <person name="Goldberg J."/>
            <person name="Griggs A."/>
            <person name="Gujja S."/>
            <person name="Hansen M."/>
            <person name="Howarth C."/>
            <person name="Imamovic A."/>
            <person name="Ireland A."/>
            <person name="Larimer J."/>
            <person name="McCowan C."/>
            <person name="Murphy C."/>
            <person name="Pearson M."/>
            <person name="Poon T.W."/>
            <person name="Priest M."/>
            <person name="Roberts A."/>
            <person name="Saif S."/>
            <person name="Shea T."/>
            <person name="Sisk P."/>
            <person name="Sykes S."/>
            <person name="Wortman J."/>
            <person name="Nusbaum C."/>
            <person name="Birren B."/>
        </authorList>
    </citation>
    <scope>NUCLEOTIDE SEQUENCE [LARGE SCALE GENOMIC DNA]</scope>
    <source>
        <strain evidence="4">1006PhL</strain>
    </source>
</reference>
<dbReference type="eggNOG" id="ENOG502SCHY">
    <property type="taxonomic scope" value="Eukaryota"/>
</dbReference>
<feature type="compositionally biased region" description="Basic residues" evidence="1">
    <location>
        <begin position="83"/>
        <end position="92"/>
    </location>
</feature>
<keyword evidence="4" id="KW-1185">Reference proteome</keyword>
<evidence type="ECO:0000313" key="3">
    <source>
        <dbReference type="EMBL" id="EPB81620.1"/>
    </source>
</evidence>
<evidence type="ECO:0008006" key="5">
    <source>
        <dbReference type="Google" id="ProtNLM"/>
    </source>
</evidence>
<gene>
    <name evidence="3" type="ORF">HMPREF1544_11665</name>
</gene>
<dbReference type="OrthoDB" id="2285710at2759"/>
<dbReference type="AlphaFoldDB" id="S2JPD2"/>
<accession>S2JPD2</accession>
<feature type="region of interest" description="Disordered" evidence="1">
    <location>
        <begin position="137"/>
        <end position="174"/>
    </location>
</feature>
<evidence type="ECO:0000313" key="4">
    <source>
        <dbReference type="Proteomes" id="UP000014254"/>
    </source>
</evidence>
<organism evidence="3 4">
    <name type="scientific">Mucor circinelloides f. circinelloides (strain 1006PhL)</name>
    <name type="common">Mucormycosis agent</name>
    <name type="synonym">Calyptromyces circinelloides</name>
    <dbReference type="NCBI Taxonomy" id="1220926"/>
    <lineage>
        <taxon>Eukaryota</taxon>
        <taxon>Fungi</taxon>
        <taxon>Fungi incertae sedis</taxon>
        <taxon>Mucoromycota</taxon>
        <taxon>Mucoromycotina</taxon>
        <taxon>Mucoromycetes</taxon>
        <taxon>Mucorales</taxon>
        <taxon>Mucorineae</taxon>
        <taxon>Mucoraceae</taxon>
        <taxon>Mucor</taxon>
    </lineage>
</organism>
<name>S2JPD2_MUCC1</name>
<dbReference type="Pfam" id="PF09756">
    <property type="entry name" value="DDRGK"/>
    <property type="match status" value="1"/>
</dbReference>
<dbReference type="SMART" id="SM01128">
    <property type="entry name" value="DDRGK"/>
    <property type="match status" value="1"/>
</dbReference>
<keyword evidence="2" id="KW-0812">Transmembrane</keyword>